<dbReference type="GO" id="GO:0004519">
    <property type="term" value="F:endonuclease activity"/>
    <property type="evidence" value="ECO:0007669"/>
    <property type="project" value="UniProtKB-KW"/>
</dbReference>
<evidence type="ECO:0000313" key="3">
    <source>
        <dbReference type="Proteomes" id="UP001476950"/>
    </source>
</evidence>
<evidence type="ECO:0000313" key="2">
    <source>
        <dbReference type="EMBL" id="MEP1061937.1"/>
    </source>
</evidence>
<dbReference type="InterPro" id="IPR012296">
    <property type="entry name" value="Nuclease_put_TT1808"/>
</dbReference>
<dbReference type="InterPro" id="IPR008538">
    <property type="entry name" value="Uma2"/>
</dbReference>
<dbReference type="PANTHER" id="PTHR34107:SF2">
    <property type="entry name" value="SLL0888 PROTEIN"/>
    <property type="match status" value="1"/>
</dbReference>
<dbReference type="PANTHER" id="PTHR34107">
    <property type="entry name" value="SLL0198 PROTEIN-RELATED"/>
    <property type="match status" value="1"/>
</dbReference>
<keyword evidence="2" id="KW-0540">Nuclease</keyword>
<evidence type="ECO:0000259" key="1">
    <source>
        <dbReference type="Pfam" id="PF05685"/>
    </source>
</evidence>
<dbReference type="EMBL" id="JAMPLM010000048">
    <property type="protein sequence ID" value="MEP1061937.1"/>
    <property type="molecule type" value="Genomic_DNA"/>
</dbReference>
<proteinExistence type="predicted"/>
<feature type="domain" description="Putative restriction endonuclease" evidence="1">
    <location>
        <begin position="12"/>
        <end position="195"/>
    </location>
</feature>
<keyword evidence="2" id="KW-0255">Endonuclease</keyword>
<dbReference type="Gene3D" id="3.90.1570.10">
    <property type="entry name" value="tt1808, chain A"/>
    <property type="match status" value="1"/>
</dbReference>
<dbReference type="SUPFAM" id="SSF52980">
    <property type="entry name" value="Restriction endonuclease-like"/>
    <property type="match status" value="1"/>
</dbReference>
<comment type="caution">
    <text evidence="2">The sequence shown here is derived from an EMBL/GenBank/DDBJ whole genome shotgun (WGS) entry which is preliminary data.</text>
</comment>
<accession>A0ABV0KS22</accession>
<keyword evidence="3" id="KW-1185">Reference proteome</keyword>
<dbReference type="Pfam" id="PF05685">
    <property type="entry name" value="Uma2"/>
    <property type="match status" value="1"/>
</dbReference>
<dbReference type="Proteomes" id="UP001476950">
    <property type="component" value="Unassembled WGS sequence"/>
</dbReference>
<keyword evidence="2" id="KW-0378">Hydrolase</keyword>
<sequence>MVQALERSLTFDEFLESYPDDENLYELMNGAVVPVKPTGPHGRVSAFVLRKLIVEVEKEDLPFFIPQTCYVKPQSDKAGYLPDLVVLDERTIDEDPRWQKESTISKGTSAQLVIEITSSNWRDDYERKLPDYEEMGIAEYWIIDYLALGASRHIGSPKQPLITVYQLLDGEYQFMQFRGTEPVRSQVFPNLSLSVDDILAALQPRPK</sequence>
<dbReference type="InterPro" id="IPR011335">
    <property type="entry name" value="Restrct_endonuc-II-like"/>
</dbReference>
<reference evidence="2 3" key="1">
    <citation type="submission" date="2022-04" db="EMBL/GenBank/DDBJ databases">
        <title>Positive selection, recombination, and allopatry shape intraspecific diversity of widespread and dominant cyanobacteria.</title>
        <authorList>
            <person name="Wei J."/>
            <person name="Shu W."/>
            <person name="Hu C."/>
        </authorList>
    </citation>
    <scope>NUCLEOTIDE SEQUENCE [LARGE SCALE GENOMIC DNA]</scope>
    <source>
        <strain evidence="2 3">AS-A4</strain>
    </source>
</reference>
<organism evidence="2 3">
    <name type="scientific">Stenomitos frigidus AS-A4</name>
    <dbReference type="NCBI Taxonomy" id="2933935"/>
    <lineage>
        <taxon>Bacteria</taxon>
        <taxon>Bacillati</taxon>
        <taxon>Cyanobacteriota</taxon>
        <taxon>Cyanophyceae</taxon>
        <taxon>Leptolyngbyales</taxon>
        <taxon>Leptolyngbyaceae</taxon>
        <taxon>Stenomitos</taxon>
    </lineage>
</organism>
<gene>
    <name evidence="2" type="ORF">NDI38_26545</name>
</gene>
<name>A0ABV0KS22_9CYAN</name>
<protein>
    <submittedName>
        <fullName evidence="2">Uma2 family endonuclease</fullName>
    </submittedName>
</protein>
<dbReference type="RefSeq" id="WP_190455552.1">
    <property type="nucleotide sequence ID" value="NZ_JAMPLM010000048.1"/>
</dbReference>
<dbReference type="CDD" id="cd06260">
    <property type="entry name" value="DUF820-like"/>
    <property type="match status" value="1"/>
</dbReference>